<keyword evidence="4" id="KW-1185">Reference proteome</keyword>
<sequence>MASCQKRVGCKVVDQASRLTENDSIVRGPTFGDGSAVENTKSEEALRALEATVDSLLDPPGCEWNRSQTHRSLVTYLVEESFELVEAIEDGTVDDLREELGDVLYQVVLHAGIAERAGEGFGLAEVMAEVDEKIRRRHPHVFGDDTASDVDDIVRLWSLAKAREKKSRASAYDGVPVGLPALARAQKVAARAEAERARRGEGAGSCPLVRQKTRVPPTRRRRGVCGCSRTWTRPRSEAGTRNAPSAGRSESVRRAFVEPRLLDESRPATPDLAGIRTPTDVREVAGRPTTRIEGTPPEQVISHARPRLFSAVVPSYTQVKCHKIVHGISEVSHEFQRAPEAAHGLLRPAV</sequence>
<name>A0ABM8GN24_9MICO</name>
<proteinExistence type="predicted"/>
<dbReference type="InterPro" id="IPR004518">
    <property type="entry name" value="MazG-like_dom"/>
</dbReference>
<dbReference type="EMBL" id="AP027732">
    <property type="protein sequence ID" value="BDZ49627.1"/>
    <property type="molecule type" value="Genomic_DNA"/>
</dbReference>
<reference evidence="4" key="1">
    <citation type="journal article" date="2019" name="Int. J. Syst. Evol. Microbiol.">
        <title>The Global Catalogue of Microorganisms (GCM) 10K type strain sequencing project: providing services to taxonomists for standard genome sequencing and annotation.</title>
        <authorList>
            <consortium name="The Broad Institute Genomics Platform"/>
            <consortium name="The Broad Institute Genome Sequencing Center for Infectious Disease"/>
            <person name="Wu L."/>
            <person name="Ma J."/>
        </authorList>
    </citation>
    <scope>NUCLEOTIDE SEQUENCE [LARGE SCALE GENOMIC DNA]</scope>
    <source>
        <strain evidence="4">NBRC 108728</strain>
    </source>
</reference>
<evidence type="ECO:0000313" key="4">
    <source>
        <dbReference type="Proteomes" id="UP001321486"/>
    </source>
</evidence>
<dbReference type="SUPFAM" id="SSF101386">
    <property type="entry name" value="all-alpha NTP pyrophosphatases"/>
    <property type="match status" value="1"/>
</dbReference>
<evidence type="ECO:0000313" key="3">
    <source>
        <dbReference type="EMBL" id="BDZ49627.1"/>
    </source>
</evidence>
<evidence type="ECO:0000259" key="2">
    <source>
        <dbReference type="Pfam" id="PF03819"/>
    </source>
</evidence>
<protein>
    <recommendedName>
        <fullName evidence="2">NTP pyrophosphohydrolase MazG-like domain-containing protein</fullName>
    </recommendedName>
</protein>
<dbReference type="Pfam" id="PF03819">
    <property type="entry name" value="MazG"/>
    <property type="match status" value="1"/>
</dbReference>
<dbReference type="InterPro" id="IPR048015">
    <property type="entry name" value="NTP-PPase_MazG-like_N"/>
</dbReference>
<accession>A0ABM8GN24</accession>
<organism evidence="3 4">
    <name type="scientific">Frondihabitans sucicola</name>
    <dbReference type="NCBI Taxonomy" id="1268041"/>
    <lineage>
        <taxon>Bacteria</taxon>
        <taxon>Bacillati</taxon>
        <taxon>Actinomycetota</taxon>
        <taxon>Actinomycetes</taxon>
        <taxon>Micrococcales</taxon>
        <taxon>Microbacteriaceae</taxon>
        <taxon>Frondihabitans</taxon>
    </lineage>
</organism>
<feature type="domain" description="NTP pyrophosphohydrolase MazG-like" evidence="2">
    <location>
        <begin position="68"/>
        <end position="142"/>
    </location>
</feature>
<evidence type="ECO:0000256" key="1">
    <source>
        <dbReference type="SAM" id="MobiDB-lite"/>
    </source>
</evidence>
<feature type="region of interest" description="Disordered" evidence="1">
    <location>
        <begin position="231"/>
        <end position="252"/>
    </location>
</feature>
<dbReference type="PANTHER" id="PTHR30522">
    <property type="entry name" value="NUCLEOSIDE TRIPHOSPHATE PYROPHOSPHOHYDROLASE"/>
    <property type="match status" value="1"/>
</dbReference>
<dbReference type="PANTHER" id="PTHR30522:SF0">
    <property type="entry name" value="NUCLEOSIDE TRIPHOSPHATE PYROPHOSPHOHYDROLASE"/>
    <property type="match status" value="1"/>
</dbReference>
<dbReference type="CDD" id="cd11528">
    <property type="entry name" value="NTP-PPase_MazG_Nterm"/>
    <property type="match status" value="1"/>
</dbReference>
<dbReference type="InterPro" id="IPR011551">
    <property type="entry name" value="NTP_PyrPHydrolase_MazG"/>
</dbReference>
<dbReference type="Gene3D" id="1.10.287.1080">
    <property type="entry name" value="MazG-like"/>
    <property type="match status" value="1"/>
</dbReference>
<dbReference type="Proteomes" id="UP001321486">
    <property type="component" value="Chromosome"/>
</dbReference>
<gene>
    <name evidence="3" type="ORF">GCM10025867_18680</name>
</gene>